<protein>
    <submittedName>
        <fullName evidence="1">Pectinesterase inhibitor</fullName>
    </submittedName>
</protein>
<proteinExistence type="predicted"/>
<accession>A0A699L0P2</accession>
<gene>
    <name evidence="1" type="ORF">Tci_692699</name>
</gene>
<feature type="non-terminal residue" evidence="1">
    <location>
        <position position="1"/>
    </location>
</feature>
<organism evidence="1">
    <name type="scientific">Tanacetum cinerariifolium</name>
    <name type="common">Dalmatian daisy</name>
    <name type="synonym">Chrysanthemum cinerariifolium</name>
    <dbReference type="NCBI Taxonomy" id="118510"/>
    <lineage>
        <taxon>Eukaryota</taxon>
        <taxon>Viridiplantae</taxon>
        <taxon>Streptophyta</taxon>
        <taxon>Embryophyta</taxon>
        <taxon>Tracheophyta</taxon>
        <taxon>Spermatophyta</taxon>
        <taxon>Magnoliopsida</taxon>
        <taxon>eudicotyledons</taxon>
        <taxon>Gunneridae</taxon>
        <taxon>Pentapetalae</taxon>
        <taxon>asterids</taxon>
        <taxon>campanulids</taxon>
        <taxon>Asterales</taxon>
        <taxon>Asteraceae</taxon>
        <taxon>Asteroideae</taxon>
        <taxon>Anthemideae</taxon>
        <taxon>Anthemidinae</taxon>
        <taxon>Tanacetum</taxon>
    </lineage>
</organism>
<name>A0A699L0P2_TANCI</name>
<dbReference type="EMBL" id="BKCJ010575504">
    <property type="protein sequence ID" value="GFB20728.1"/>
    <property type="molecule type" value="Genomic_DNA"/>
</dbReference>
<comment type="caution">
    <text evidence="1">The sequence shown here is derived from an EMBL/GenBank/DDBJ whole genome shotgun (WGS) entry which is preliminary data.</text>
</comment>
<sequence>KELNRAVTDLGVRDVTMLSDDFGAVEADISACQACFTENIGEDSPLKALEEATSKAARECLTVMDYAA</sequence>
<evidence type="ECO:0000313" key="1">
    <source>
        <dbReference type="EMBL" id="GFB20728.1"/>
    </source>
</evidence>
<dbReference type="AlphaFoldDB" id="A0A699L0P2"/>
<reference evidence="1" key="1">
    <citation type="journal article" date="2019" name="Sci. Rep.">
        <title>Draft genome of Tanacetum cinerariifolium, the natural source of mosquito coil.</title>
        <authorList>
            <person name="Yamashiro T."/>
            <person name="Shiraishi A."/>
            <person name="Satake H."/>
            <person name="Nakayama K."/>
        </authorList>
    </citation>
    <scope>NUCLEOTIDE SEQUENCE</scope>
</reference>